<reference evidence="2 3" key="1">
    <citation type="submission" date="2010-12" db="EMBL/GenBank/DDBJ databases">
        <title>The Genome Sequence of Clostridium symbiosum strain WAL-14163.</title>
        <authorList>
            <person name="Earl A."/>
            <person name="Ward D."/>
            <person name="Feldgarden M."/>
            <person name="Gevers D."/>
            <person name="Finegold S.M."/>
            <person name="Summanen P.H."/>
            <person name="Molitoris D.R."/>
            <person name="Vaisanen M.L."/>
            <person name="Daigneault M."/>
            <person name="Young S.K."/>
            <person name="Zeng Q."/>
            <person name="Gargeya S."/>
            <person name="Fitzgerald M."/>
            <person name="Haas B."/>
            <person name="Abouelleil A."/>
            <person name="Alvarado L."/>
            <person name="Arachchi H.M."/>
            <person name="Berlin A."/>
            <person name="Brown A."/>
            <person name="Chapman S.B."/>
            <person name="Chen Z."/>
            <person name="Dunbar C."/>
            <person name="Freedman E."/>
            <person name="Gearin G."/>
            <person name="Gellesch M."/>
            <person name="Goldberg J."/>
            <person name="Griggs A."/>
            <person name="Gujja S."/>
            <person name="Heilman E."/>
            <person name="Heiman D."/>
            <person name="Howarth C."/>
            <person name="Larson L."/>
            <person name="Lui A."/>
            <person name="MacDonald P.J.P."/>
            <person name="Mehta T."/>
            <person name="Montmayeur A."/>
            <person name="Murphy C."/>
            <person name="Neiman D."/>
            <person name="Pearson M."/>
            <person name="Priest M."/>
            <person name="Roberts A."/>
            <person name="Saif S."/>
            <person name="Shea T."/>
            <person name="Shenoy N."/>
            <person name="Sisk P."/>
            <person name="Stolte C."/>
            <person name="Sykes S."/>
            <person name="White J."/>
            <person name="Yandava C."/>
            <person name="Nusbaum C."/>
            <person name="Birren B."/>
        </authorList>
    </citation>
    <scope>NUCLEOTIDE SEQUENCE [LARGE SCALE GENOMIC DNA]</scope>
    <source>
        <strain evidence="2 3">WAL-14163</strain>
    </source>
</reference>
<evidence type="ECO:0000313" key="2">
    <source>
        <dbReference type="EMBL" id="EGA91851.1"/>
    </source>
</evidence>
<dbReference type="AlphaFoldDB" id="E7GTN9"/>
<feature type="transmembrane region" description="Helical" evidence="1">
    <location>
        <begin position="209"/>
        <end position="237"/>
    </location>
</feature>
<dbReference type="HOGENOM" id="CLU_873470_0_0_9"/>
<dbReference type="RefSeq" id="WP_003504649.1">
    <property type="nucleotide sequence ID" value="NZ_GL834320.1"/>
</dbReference>
<protein>
    <submittedName>
        <fullName evidence="2">Uncharacterized protein</fullName>
    </submittedName>
</protein>
<dbReference type="eggNOG" id="ENOG503322A">
    <property type="taxonomic scope" value="Bacteria"/>
</dbReference>
<comment type="caution">
    <text evidence="2">The sequence shown here is derived from an EMBL/GenBank/DDBJ whole genome shotgun (WGS) entry which is preliminary data.</text>
</comment>
<name>E7GTN9_CLOS6</name>
<organism evidence="2 3">
    <name type="scientific">Clostridium symbiosum (strain WAL-14163)</name>
    <dbReference type="NCBI Taxonomy" id="742740"/>
    <lineage>
        <taxon>Bacteria</taxon>
        <taxon>Bacillati</taxon>
        <taxon>Bacillota</taxon>
        <taxon>Clostridia</taxon>
        <taxon>Lachnospirales</taxon>
        <taxon>Lachnospiraceae</taxon>
        <taxon>Otoolea</taxon>
    </lineage>
</organism>
<feature type="transmembrane region" description="Helical" evidence="1">
    <location>
        <begin position="258"/>
        <end position="280"/>
    </location>
</feature>
<dbReference type="Proteomes" id="UP000002970">
    <property type="component" value="Unassembled WGS sequence"/>
</dbReference>
<proteinExistence type="predicted"/>
<feature type="transmembrane region" description="Helical" evidence="1">
    <location>
        <begin position="300"/>
        <end position="321"/>
    </location>
</feature>
<dbReference type="EMBL" id="ADLQ01000099">
    <property type="protein sequence ID" value="EGA91851.1"/>
    <property type="molecule type" value="Genomic_DNA"/>
</dbReference>
<keyword evidence="1" id="KW-0472">Membrane</keyword>
<evidence type="ECO:0000256" key="1">
    <source>
        <dbReference type="SAM" id="Phobius"/>
    </source>
</evidence>
<sequence>MSSINIKINKTTKRVEFKIDDRVKTEEMSEKIAEICNILFTDSSEFDEENAFRAIYQYIKGYGRILYSQISNMIYAYYNEHTTQEATLALGTMISNIEKIDAYTGTEAYKEKKEKVKQSADKKVYEDTEKAIIKIWDHVNLAQTQYSGLKQTDEEYKRKFHNSITPFKEELVKDMNAQLLTMVSIFTALAFLVFGSINSLGSIFSNHEIPLLKVIIVGCVWGICILNLIFVFLFCVGKMTGLNFKSNEEPDANIIQKYPIVWWTDLIILSILAGSLWTYYIQKENIDSSFKAWCSSSPELAMWGGFGIITAIFLMLLRFLVKQTWKKAE</sequence>
<feature type="transmembrane region" description="Helical" evidence="1">
    <location>
        <begin position="177"/>
        <end position="197"/>
    </location>
</feature>
<keyword evidence="1" id="KW-0812">Transmembrane</keyword>
<gene>
    <name evidence="2" type="ORF">HMPREF9474_04284</name>
</gene>
<evidence type="ECO:0000313" key="3">
    <source>
        <dbReference type="Proteomes" id="UP000002970"/>
    </source>
</evidence>
<accession>E7GTN9</accession>
<keyword evidence="1" id="KW-1133">Transmembrane helix</keyword>
<keyword evidence="3" id="KW-1185">Reference proteome</keyword>